<comment type="caution">
    <text evidence="1">The sequence shown here is derived from an EMBL/GenBank/DDBJ whole genome shotgun (WGS) entry which is preliminary data.</text>
</comment>
<accession>A0ABN7VEB2</accession>
<dbReference type="Proteomes" id="UP000789901">
    <property type="component" value="Unassembled WGS sequence"/>
</dbReference>
<proteinExistence type="predicted"/>
<keyword evidence="2" id="KW-1185">Reference proteome</keyword>
<feature type="non-terminal residue" evidence="1">
    <location>
        <position position="1"/>
    </location>
</feature>
<name>A0ABN7VEB2_GIGMA</name>
<reference evidence="1 2" key="1">
    <citation type="submission" date="2021-06" db="EMBL/GenBank/DDBJ databases">
        <authorList>
            <person name="Kallberg Y."/>
            <person name="Tangrot J."/>
            <person name="Rosling A."/>
        </authorList>
    </citation>
    <scope>NUCLEOTIDE SEQUENCE [LARGE SCALE GENOMIC DNA]</scope>
    <source>
        <strain evidence="1 2">120-4 pot B 10/14</strain>
    </source>
</reference>
<sequence>FMKKDKNIIGRLAFKTENHTLMKPKRKHTDKENINIMKILDIKRKTYKNNLGNENNEEAVFTKLKVRKIKNSHSTSKAEATLDIKGFIRKYKELTVEVILKKEDLKDSTLKRKEKDYFMNNIEKIVKDRVIKIDKAEGNRKIKALENY</sequence>
<organism evidence="1 2">
    <name type="scientific">Gigaspora margarita</name>
    <dbReference type="NCBI Taxonomy" id="4874"/>
    <lineage>
        <taxon>Eukaryota</taxon>
        <taxon>Fungi</taxon>
        <taxon>Fungi incertae sedis</taxon>
        <taxon>Mucoromycota</taxon>
        <taxon>Glomeromycotina</taxon>
        <taxon>Glomeromycetes</taxon>
        <taxon>Diversisporales</taxon>
        <taxon>Gigasporaceae</taxon>
        <taxon>Gigaspora</taxon>
    </lineage>
</organism>
<dbReference type="EMBL" id="CAJVQB010013469">
    <property type="protein sequence ID" value="CAG8762288.1"/>
    <property type="molecule type" value="Genomic_DNA"/>
</dbReference>
<evidence type="ECO:0000313" key="2">
    <source>
        <dbReference type="Proteomes" id="UP000789901"/>
    </source>
</evidence>
<evidence type="ECO:0000313" key="1">
    <source>
        <dbReference type="EMBL" id="CAG8762288.1"/>
    </source>
</evidence>
<protein>
    <submittedName>
        <fullName evidence="1">29159_t:CDS:1</fullName>
    </submittedName>
</protein>
<gene>
    <name evidence="1" type="ORF">GMARGA_LOCUS17616</name>
</gene>